<name>A0A0A9B4J3_ARUDO</name>
<organism evidence="1">
    <name type="scientific">Arundo donax</name>
    <name type="common">Giant reed</name>
    <name type="synonym">Donax arundinaceus</name>
    <dbReference type="NCBI Taxonomy" id="35708"/>
    <lineage>
        <taxon>Eukaryota</taxon>
        <taxon>Viridiplantae</taxon>
        <taxon>Streptophyta</taxon>
        <taxon>Embryophyta</taxon>
        <taxon>Tracheophyta</taxon>
        <taxon>Spermatophyta</taxon>
        <taxon>Magnoliopsida</taxon>
        <taxon>Liliopsida</taxon>
        <taxon>Poales</taxon>
        <taxon>Poaceae</taxon>
        <taxon>PACMAD clade</taxon>
        <taxon>Arundinoideae</taxon>
        <taxon>Arundineae</taxon>
        <taxon>Arundo</taxon>
    </lineage>
</organism>
<reference evidence="1" key="2">
    <citation type="journal article" date="2015" name="Data Brief">
        <title>Shoot transcriptome of the giant reed, Arundo donax.</title>
        <authorList>
            <person name="Barrero R.A."/>
            <person name="Guerrero F.D."/>
            <person name="Moolhuijzen P."/>
            <person name="Goolsby J.A."/>
            <person name="Tidwell J."/>
            <person name="Bellgard S.E."/>
            <person name="Bellgard M.I."/>
        </authorList>
    </citation>
    <scope>NUCLEOTIDE SEQUENCE</scope>
    <source>
        <tissue evidence="1">Shoot tissue taken approximately 20 cm above the soil surface</tissue>
    </source>
</reference>
<accession>A0A0A9B4J3</accession>
<proteinExistence type="predicted"/>
<dbReference type="EMBL" id="GBRH01243663">
    <property type="protein sequence ID" value="JAD54232.1"/>
    <property type="molecule type" value="Transcribed_RNA"/>
</dbReference>
<reference evidence="1" key="1">
    <citation type="submission" date="2014-09" db="EMBL/GenBank/DDBJ databases">
        <authorList>
            <person name="Magalhaes I.L.F."/>
            <person name="Oliveira U."/>
            <person name="Santos F.R."/>
            <person name="Vidigal T.H.D.A."/>
            <person name="Brescovit A.D."/>
            <person name="Santos A.J."/>
        </authorList>
    </citation>
    <scope>NUCLEOTIDE SEQUENCE</scope>
    <source>
        <tissue evidence="1">Shoot tissue taken approximately 20 cm above the soil surface</tissue>
    </source>
</reference>
<evidence type="ECO:0000313" key="1">
    <source>
        <dbReference type="EMBL" id="JAD54232.1"/>
    </source>
</evidence>
<sequence>MVLTMASMLQRMERVRGLE</sequence>
<protein>
    <submittedName>
        <fullName evidence="1">Uncharacterized protein</fullName>
    </submittedName>
</protein>
<dbReference type="AlphaFoldDB" id="A0A0A9B4J3"/>